<sequence length="82" mass="8781">MANPRIANFITEAAPPQFISVVRRRASKMLDPIKEEEREVSPSDGAASPPKTTSSASASVNGCNSTKYLLRGVPSSYSIFGH</sequence>
<dbReference type="Proteomes" id="UP001370490">
    <property type="component" value="Unassembled WGS sequence"/>
</dbReference>
<accession>A0AAN8VBY4</accession>
<keyword evidence="3" id="KW-1185">Reference proteome</keyword>
<protein>
    <submittedName>
        <fullName evidence="2">Uncharacterized protein</fullName>
    </submittedName>
</protein>
<proteinExistence type="predicted"/>
<dbReference type="AlphaFoldDB" id="A0AAN8VBY4"/>
<feature type="compositionally biased region" description="Basic and acidic residues" evidence="1">
    <location>
        <begin position="31"/>
        <end position="41"/>
    </location>
</feature>
<name>A0AAN8VBY4_9MAGN</name>
<feature type="compositionally biased region" description="Low complexity" evidence="1">
    <location>
        <begin position="46"/>
        <end position="59"/>
    </location>
</feature>
<organism evidence="2 3">
    <name type="scientific">Dillenia turbinata</name>
    <dbReference type="NCBI Taxonomy" id="194707"/>
    <lineage>
        <taxon>Eukaryota</taxon>
        <taxon>Viridiplantae</taxon>
        <taxon>Streptophyta</taxon>
        <taxon>Embryophyta</taxon>
        <taxon>Tracheophyta</taxon>
        <taxon>Spermatophyta</taxon>
        <taxon>Magnoliopsida</taxon>
        <taxon>eudicotyledons</taxon>
        <taxon>Gunneridae</taxon>
        <taxon>Pentapetalae</taxon>
        <taxon>Dilleniales</taxon>
        <taxon>Dilleniaceae</taxon>
        <taxon>Dillenia</taxon>
    </lineage>
</organism>
<dbReference type="PANTHER" id="PTHR35101:SF12">
    <property type="entry name" value="OS02G0162600 PROTEIN"/>
    <property type="match status" value="1"/>
</dbReference>
<feature type="region of interest" description="Disordered" evidence="1">
    <location>
        <begin position="30"/>
        <end position="62"/>
    </location>
</feature>
<evidence type="ECO:0000313" key="3">
    <source>
        <dbReference type="Proteomes" id="UP001370490"/>
    </source>
</evidence>
<dbReference type="PANTHER" id="PTHR35101">
    <property type="entry name" value="OS02G0162600 PROTEIN"/>
    <property type="match status" value="1"/>
</dbReference>
<reference evidence="2 3" key="1">
    <citation type="submission" date="2023-12" db="EMBL/GenBank/DDBJ databases">
        <title>A high-quality genome assembly for Dillenia turbinata (Dilleniales).</title>
        <authorList>
            <person name="Chanderbali A."/>
        </authorList>
    </citation>
    <scope>NUCLEOTIDE SEQUENCE [LARGE SCALE GENOMIC DNA]</scope>
    <source>
        <strain evidence="2">LSX21</strain>
        <tissue evidence="2">Leaf</tissue>
    </source>
</reference>
<evidence type="ECO:0000256" key="1">
    <source>
        <dbReference type="SAM" id="MobiDB-lite"/>
    </source>
</evidence>
<dbReference type="EMBL" id="JBAMMX010000010">
    <property type="protein sequence ID" value="KAK6932168.1"/>
    <property type="molecule type" value="Genomic_DNA"/>
</dbReference>
<evidence type="ECO:0000313" key="2">
    <source>
        <dbReference type="EMBL" id="KAK6932168.1"/>
    </source>
</evidence>
<gene>
    <name evidence="2" type="ORF">RJ641_001792</name>
</gene>
<comment type="caution">
    <text evidence="2">The sequence shown here is derived from an EMBL/GenBank/DDBJ whole genome shotgun (WGS) entry which is preliminary data.</text>
</comment>